<protein>
    <submittedName>
        <fullName evidence="3">Uncharacterized membrane protein</fullName>
    </submittedName>
</protein>
<feature type="compositionally biased region" description="Basic and acidic residues" evidence="1">
    <location>
        <begin position="177"/>
        <end position="190"/>
    </location>
</feature>
<dbReference type="OrthoDB" id="9795736at2"/>
<feature type="region of interest" description="Disordered" evidence="1">
    <location>
        <begin position="177"/>
        <end position="196"/>
    </location>
</feature>
<sequence>MPKKDLAEILISDENEREKKIHELLRDRRSLNINIEMSKRLTTGQKAADKMAEFAGSWKFIIFFMLLVFSWGIINTKWILENPFDPYPYVFLNLVLACISSIQAPIIMMSQNREAQKERLRAENEYLINMKSEIILEDLHMRIDNILQRQRLLEDELEHLIGLIGALRQEIALGREKDGEKNTGGEESRLYNRYNK</sequence>
<feature type="transmembrane region" description="Helical" evidence="2">
    <location>
        <begin position="86"/>
        <end position="109"/>
    </location>
</feature>
<reference evidence="3 4" key="1">
    <citation type="submission" date="2016-11" db="EMBL/GenBank/DDBJ databases">
        <authorList>
            <person name="Jaros S."/>
            <person name="Januszkiewicz K."/>
            <person name="Wedrychowicz H."/>
        </authorList>
    </citation>
    <scope>NUCLEOTIDE SEQUENCE [LARGE SCALE GENOMIC DNA]</scope>
    <source>
        <strain evidence="3 4">DSM 19022</strain>
    </source>
</reference>
<organism evidence="3 4">
    <name type="scientific">Lutispora thermophila DSM 19022</name>
    <dbReference type="NCBI Taxonomy" id="1122184"/>
    <lineage>
        <taxon>Bacteria</taxon>
        <taxon>Bacillati</taxon>
        <taxon>Bacillota</taxon>
        <taxon>Clostridia</taxon>
        <taxon>Lutisporales</taxon>
        <taxon>Lutisporaceae</taxon>
        <taxon>Lutispora</taxon>
    </lineage>
</organism>
<keyword evidence="4" id="KW-1185">Reference proteome</keyword>
<keyword evidence="2" id="KW-1133">Transmembrane helix</keyword>
<dbReference type="Pfam" id="PF06210">
    <property type="entry name" value="DUF1003"/>
    <property type="match status" value="1"/>
</dbReference>
<dbReference type="RefSeq" id="WP_073027385.1">
    <property type="nucleotide sequence ID" value="NZ_FQZS01000028.1"/>
</dbReference>
<dbReference type="Proteomes" id="UP000184442">
    <property type="component" value="Unassembled WGS sequence"/>
</dbReference>
<dbReference type="InterPro" id="IPR010406">
    <property type="entry name" value="DUF1003"/>
</dbReference>
<dbReference type="EMBL" id="FQZS01000028">
    <property type="protein sequence ID" value="SHJ31090.1"/>
    <property type="molecule type" value="Genomic_DNA"/>
</dbReference>
<name>A0A1M6I9G6_9FIRM</name>
<evidence type="ECO:0000256" key="2">
    <source>
        <dbReference type="SAM" id="Phobius"/>
    </source>
</evidence>
<dbReference type="PANTHER" id="PTHR41386">
    <property type="entry name" value="INTEGRAL MEMBRANE PROTEIN-RELATED"/>
    <property type="match status" value="1"/>
</dbReference>
<gene>
    <name evidence="3" type="ORF">SAMN02745176_03148</name>
</gene>
<evidence type="ECO:0000313" key="3">
    <source>
        <dbReference type="EMBL" id="SHJ31090.1"/>
    </source>
</evidence>
<dbReference type="AlphaFoldDB" id="A0A1M6I9G6"/>
<keyword evidence="2" id="KW-0812">Transmembrane</keyword>
<evidence type="ECO:0000313" key="4">
    <source>
        <dbReference type="Proteomes" id="UP000184442"/>
    </source>
</evidence>
<dbReference type="PANTHER" id="PTHR41386:SF1">
    <property type="entry name" value="MEMBRANE PROTEIN"/>
    <property type="match status" value="1"/>
</dbReference>
<feature type="transmembrane region" description="Helical" evidence="2">
    <location>
        <begin position="60"/>
        <end position="80"/>
    </location>
</feature>
<accession>A0A1M6I9G6</accession>
<evidence type="ECO:0000256" key="1">
    <source>
        <dbReference type="SAM" id="MobiDB-lite"/>
    </source>
</evidence>
<dbReference type="STRING" id="1122184.SAMN02745176_03148"/>
<keyword evidence="2" id="KW-0472">Membrane</keyword>
<proteinExistence type="predicted"/>